<comment type="caution">
    <text evidence="1">The sequence shown here is derived from an EMBL/GenBank/DDBJ whole genome shotgun (WGS) entry which is preliminary data.</text>
</comment>
<dbReference type="Pfam" id="PF13668">
    <property type="entry name" value="Ferritin_2"/>
    <property type="match status" value="1"/>
</dbReference>
<dbReference type="PANTHER" id="PTHR31694">
    <property type="entry name" value="DESICCATION-LIKE PROTEIN"/>
    <property type="match status" value="1"/>
</dbReference>
<dbReference type="AlphaFoldDB" id="A0AA41Z6K9"/>
<organism evidence="1 2">
    <name type="scientific">Sphingomonas lycopersici</name>
    <dbReference type="NCBI Taxonomy" id="2951807"/>
    <lineage>
        <taxon>Bacteria</taxon>
        <taxon>Pseudomonadati</taxon>
        <taxon>Pseudomonadota</taxon>
        <taxon>Alphaproteobacteria</taxon>
        <taxon>Sphingomonadales</taxon>
        <taxon>Sphingomonadaceae</taxon>
        <taxon>Sphingomonas</taxon>
    </lineage>
</organism>
<keyword evidence="2" id="KW-1185">Reference proteome</keyword>
<protein>
    <submittedName>
        <fullName evidence="1">Ferritin-like domain-containing protein</fullName>
    </submittedName>
</protein>
<gene>
    <name evidence="1" type="ORF">NEE01_09120</name>
</gene>
<sequence>MIDHEQITTSDDAALHSAGRRRFLSLVGQSGATVGGLALLSACGSDSSSSNPTPTPTATSTASTEAADITILKFALQLEYLSGQYFSYAATGAGLPASDLTGSGTQGTVKGGALVPFSDPQVAAVAREMARDDRAHVEYLRSLIGGTPTAMPSLNIDSGSTDAFAALAGLAGVTPFNPYASDENFLYGAFILKDVIATAYKGLVPVLGTPGFITGLAGVLGTEAYHAGLIRTLLYQKGFTVIPGKLSAARDSLDGSTTLDKGIAGADNTISNVAPVDGNGITFSRTTGQVLNILLLNKASVTTGGFYPAGVNGTVNTSAANG</sequence>
<dbReference type="PANTHER" id="PTHR31694:SF26">
    <property type="entry name" value="OS05G0151100 PROTEIN"/>
    <property type="match status" value="1"/>
</dbReference>
<dbReference type="Proteomes" id="UP001165565">
    <property type="component" value="Unassembled WGS sequence"/>
</dbReference>
<evidence type="ECO:0000313" key="1">
    <source>
        <dbReference type="EMBL" id="MCW6534945.1"/>
    </source>
</evidence>
<accession>A0AA41Z6K9</accession>
<evidence type="ECO:0000313" key="2">
    <source>
        <dbReference type="Proteomes" id="UP001165565"/>
    </source>
</evidence>
<proteinExistence type="predicted"/>
<dbReference type="InterPro" id="IPR052965">
    <property type="entry name" value="Pigment-catalase-like"/>
</dbReference>
<dbReference type="EMBL" id="JANFAV010000005">
    <property type="protein sequence ID" value="MCW6534945.1"/>
    <property type="molecule type" value="Genomic_DNA"/>
</dbReference>
<reference evidence="1" key="1">
    <citation type="submission" date="2022-06" db="EMBL/GenBank/DDBJ databases">
        <title>Sphingomonas sp. nov. isolated from rhizosphere soil of tomato.</title>
        <authorList>
            <person name="Dong H."/>
            <person name="Gao R."/>
        </authorList>
    </citation>
    <scope>NUCLEOTIDE SEQUENCE</scope>
    <source>
        <strain evidence="1">MMSM24</strain>
    </source>
</reference>
<dbReference type="RefSeq" id="WP_265268732.1">
    <property type="nucleotide sequence ID" value="NZ_JANFAV010000005.1"/>
</dbReference>
<name>A0AA41Z6K9_9SPHN</name>